<evidence type="ECO:0000313" key="4">
    <source>
        <dbReference type="Proteomes" id="UP001589587"/>
    </source>
</evidence>
<dbReference type="Pfam" id="PF02129">
    <property type="entry name" value="Peptidase_S15"/>
    <property type="match status" value="1"/>
</dbReference>
<dbReference type="InterPro" id="IPR008979">
    <property type="entry name" value="Galactose-bd-like_sf"/>
</dbReference>
<gene>
    <name evidence="3" type="ORF">ACFFQ6_14910</name>
</gene>
<dbReference type="Gene3D" id="2.60.120.260">
    <property type="entry name" value="Galactose-binding domain-like"/>
    <property type="match status" value="1"/>
</dbReference>
<keyword evidence="4" id="KW-1185">Reference proteome</keyword>
<dbReference type="EMBL" id="JBHMAS010000034">
    <property type="protein sequence ID" value="MFB9780984.1"/>
    <property type="molecule type" value="Genomic_DNA"/>
</dbReference>
<organism evidence="3 4">
    <name type="scientific">Rhodococcus baikonurensis</name>
    <dbReference type="NCBI Taxonomy" id="172041"/>
    <lineage>
        <taxon>Bacteria</taxon>
        <taxon>Bacillati</taxon>
        <taxon>Actinomycetota</taxon>
        <taxon>Actinomycetes</taxon>
        <taxon>Mycobacteriales</taxon>
        <taxon>Nocardiaceae</taxon>
        <taxon>Rhodococcus</taxon>
        <taxon>Rhodococcus erythropolis group</taxon>
    </lineage>
</organism>
<reference evidence="3 4" key="1">
    <citation type="submission" date="2024-09" db="EMBL/GenBank/DDBJ databases">
        <authorList>
            <person name="Sun Q."/>
            <person name="Mori K."/>
        </authorList>
    </citation>
    <scope>NUCLEOTIDE SEQUENCE [LARGE SCALE GENOMIC DNA]</scope>
    <source>
        <strain evidence="3 4">JCM 11411</strain>
    </source>
</reference>
<dbReference type="SMART" id="SM00939">
    <property type="entry name" value="PepX_C"/>
    <property type="match status" value="1"/>
</dbReference>
<dbReference type="SUPFAM" id="SSF49785">
    <property type="entry name" value="Galactose-binding domain-like"/>
    <property type="match status" value="1"/>
</dbReference>
<dbReference type="Gene3D" id="3.40.50.1820">
    <property type="entry name" value="alpha/beta hydrolase"/>
    <property type="match status" value="1"/>
</dbReference>
<dbReference type="PANTHER" id="PTHR43056">
    <property type="entry name" value="PEPTIDASE S9 PROLYL OLIGOPEPTIDASE"/>
    <property type="match status" value="1"/>
</dbReference>
<dbReference type="Gene3D" id="1.10.3020.10">
    <property type="entry name" value="alpha-amino acid ester hydrolase ( Helical cap domain)"/>
    <property type="match status" value="1"/>
</dbReference>
<dbReference type="NCBIfam" id="TIGR00976">
    <property type="entry name" value="CocE_NonD"/>
    <property type="match status" value="1"/>
</dbReference>
<keyword evidence="1 3" id="KW-0378">Hydrolase</keyword>
<evidence type="ECO:0000256" key="1">
    <source>
        <dbReference type="ARBA" id="ARBA00022801"/>
    </source>
</evidence>
<name>A0ABV5XF24_9NOCA</name>
<dbReference type="PANTHER" id="PTHR43056:SF10">
    <property type="entry name" value="COCE_NOND FAMILY, PUTATIVE (AFU_ORTHOLOGUE AFUA_7G00600)-RELATED"/>
    <property type="match status" value="1"/>
</dbReference>
<evidence type="ECO:0000259" key="2">
    <source>
        <dbReference type="SMART" id="SM00939"/>
    </source>
</evidence>
<dbReference type="InterPro" id="IPR029058">
    <property type="entry name" value="AB_hydrolase_fold"/>
</dbReference>
<dbReference type="RefSeq" id="WP_235170702.1">
    <property type="nucleotide sequence ID" value="NZ_JBHMAS010000034.1"/>
</dbReference>
<dbReference type="Pfam" id="PF08530">
    <property type="entry name" value="PepX_C"/>
    <property type="match status" value="1"/>
</dbReference>
<dbReference type="GO" id="GO:0016787">
    <property type="term" value="F:hydrolase activity"/>
    <property type="evidence" value="ECO:0007669"/>
    <property type="project" value="UniProtKB-KW"/>
</dbReference>
<dbReference type="Proteomes" id="UP001589587">
    <property type="component" value="Unassembled WGS sequence"/>
</dbReference>
<evidence type="ECO:0000313" key="3">
    <source>
        <dbReference type="EMBL" id="MFB9780984.1"/>
    </source>
</evidence>
<sequence length="573" mass="63044">MAHVYNSGVEIPMRDGVTLAALVFQPLEGNAPTLLLRTPYGLASHGAGPTEVLPFVDAGYAVVWVESRGTFKSEGEFRPKTNEPEDGYDTVEWIIAQPWSDGQVGTYGPSYCGMTQWATASTGHPALKASVVKETAMNWYRGLWYHPGGALSQSFSTFWPTAMNASNERRKLAAGRGSLDRVLDLGGGLLNGRGLSLNDHTPISTHPLLPLEQWMSEILDHPDYDEFWKEQDFTTSVPEMTQPVLSIAGWYDIFIVEQLRDFERFRREAGSEEARTGSRLVVGPWIHELDYSSEFPDRDFGAIGAAAACDLTGAHLQHFNRWLRPGADAPAPSPAPVRLFVMGIDQWRDEQDWPLPDTTYVDYFLSGDAPNGRGELLLGGPGAASESRYRYDPRDPVPTAGGPSMPARFGFNGPVDQKEVASRPDVLCFTGPALDEDTEVTGYVKATLFVTSDAVDTDFTAKLVDVFPDGKAINLCDGILRARYRNGLDRPEHLVPGAVYEVEIDMAATSNVFRAGHRIRVDISSSNFPHYDRNTNTGGFISRESIDDAVVAHNTILTGPDHPSRLVLPRINR</sequence>
<dbReference type="SUPFAM" id="SSF53474">
    <property type="entry name" value="alpha/beta-Hydrolases"/>
    <property type="match status" value="1"/>
</dbReference>
<dbReference type="InterPro" id="IPR000383">
    <property type="entry name" value="Xaa-Pro-like_dom"/>
</dbReference>
<dbReference type="InterPro" id="IPR005674">
    <property type="entry name" value="CocE/Ser_esterase"/>
</dbReference>
<feature type="domain" description="Xaa-Pro dipeptidyl-peptidase C-terminal" evidence="2">
    <location>
        <begin position="316"/>
        <end position="567"/>
    </location>
</feature>
<dbReference type="InterPro" id="IPR013736">
    <property type="entry name" value="Xaa-Pro_dipept_C"/>
</dbReference>
<comment type="caution">
    <text evidence="3">The sequence shown here is derived from an EMBL/GenBank/DDBJ whole genome shotgun (WGS) entry which is preliminary data.</text>
</comment>
<protein>
    <submittedName>
        <fullName evidence="3">CocE/NonD family hydrolase</fullName>
    </submittedName>
</protein>
<accession>A0ABV5XF24</accession>
<dbReference type="InterPro" id="IPR050585">
    <property type="entry name" value="Xaa-Pro_dipeptidyl-ppase/CocE"/>
</dbReference>
<proteinExistence type="predicted"/>